<keyword evidence="5" id="KW-1185">Reference proteome</keyword>
<reference evidence="4 5" key="2">
    <citation type="submission" date="2019-02" db="EMBL/GenBank/DDBJ databases">
        <title>'Lichenibacterium ramalinii' gen. nov. sp. nov., 'Lichenibacterium minor' gen. nov. sp. nov.</title>
        <authorList>
            <person name="Pankratov T."/>
        </authorList>
    </citation>
    <scope>NUCLEOTIDE SEQUENCE [LARGE SCALE GENOMIC DNA]</scope>
    <source>
        <strain evidence="4 5">RmlP001</strain>
    </source>
</reference>
<comment type="caution">
    <text evidence="4">The sequence shown here is derived from an EMBL/GenBank/DDBJ whole genome shotgun (WGS) entry which is preliminary data.</text>
</comment>
<dbReference type="InterPro" id="IPR050109">
    <property type="entry name" value="HTH-type_TetR-like_transc_reg"/>
</dbReference>
<reference evidence="4 5" key="1">
    <citation type="submission" date="2018-09" db="EMBL/GenBank/DDBJ databases">
        <authorList>
            <person name="Grouzdev D.S."/>
            <person name="Krutkina M.S."/>
        </authorList>
    </citation>
    <scope>NUCLEOTIDE SEQUENCE [LARGE SCALE GENOMIC DNA]</scope>
    <source>
        <strain evidence="4 5">RmlP001</strain>
    </source>
</reference>
<dbReference type="GO" id="GO:0003700">
    <property type="term" value="F:DNA-binding transcription factor activity"/>
    <property type="evidence" value="ECO:0007669"/>
    <property type="project" value="TreeGrafter"/>
</dbReference>
<dbReference type="PRINTS" id="PR00455">
    <property type="entry name" value="HTHTETR"/>
</dbReference>
<dbReference type="SUPFAM" id="SSF46689">
    <property type="entry name" value="Homeodomain-like"/>
    <property type="match status" value="1"/>
</dbReference>
<dbReference type="OrthoDB" id="9805134at2"/>
<dbReference type="PANTHER" id="PTHR30055:SF148">
    <property type="entry name" value="TETR-FAMILY TRANSCRIPTIONAL REGULATOR"/>
    <property type="match status" value="1"/>
</dbReference>
<evidence type="ECO:0000313" key="5">
    <source>
        <dbReference type="Proteomes" id="UP000289411"/>
    </source>
</evidence>
<dbReference type="InterPro" id="IPR001647">
    <property type="entry name" value="HTH_TetR"/>
</dbReference>
<evidence type="ECO:0000313" key="4">
    <source>
        <dbReference type="EMBL" id="RYB04341.1"/>
    </source>
</evidence>
<dbReference type="PANTHER" id="PTHR30055">
    <property type="entry name" value="HTH-TYPE TRANSCRIPTIONAL REGULATOR RUTR"/>
    <property type="match status" value="1"/>
</dbReference>
<evidence type="ECO:0000259" key="3">
    <source>
        <dbReference type="PROSITE" id="PS50977"/>
    </source>
</evidence>
<sequence length="220" mass="24084">MTERRHQKDRSNETRALLVRATVSLLQSAGYAGTTTALIAREAGVTTGALHHHYAGKDELMMGVLDAATARIRSLLDRYEAPAPAPGDVDARRLVAHLWQAYGDPAYWAVWEIIIGTRASGDVHRSVVEHRRATIQSVVHPWIDRCIGSAAARPEAMTLFEFMLIAIRGLGLERFLHRDPAYFETHLGLLADLVGPRLAALAAPGGRAGAARHDCERTEP</sequence>
<dbReference type="RefSeq" id="WP_129219607.1">
    <property type="nucleotide sequence ID" value="NZ_QYBC01000010.1"/>
</dbReference>
<keyword evidence="1 2" id="KW-0238">DNA-binding</keyword>
<dbReference type="EMBL" id="QYBC01000010">
    <property type="protein sequence ID" value="RYB04341.1"/>
    <property type="molecule type" value="Genomic_DNA"/>
</dbReference>
<protein>
    <submittedName>
        <fullName evidence="4">TetR/AcrR family transcriptional regulator</fullName>
    </submittedName>
</protein>
<dbReference type="Proteomes" id="UP000289411">
    <property type="component" value="Unassembled WGS sequence"/>
</dbReference>
<dbReference type="GO" id="GO:0000976">
    <property type="term" value="F:transcription cis-regulatory region binding"/>
    <property type="evidence" value="ECO:0007669"/>
    <property type="project" value="TreeGrafter"/>
</dbReference>
<name>A0A4V1RIK6_9HYPH</name>
<accession>A0A4V1RIK6</accession>
<dbReference type="Gene3D" id="1.10.357.10">
    <property type="entry name" value="Tetracycline Repressor, domain 2"/>
    <property type="match status" value="1"/>
</dbReference>
<gene>
    <name evidence="4" type="ORF">D3272_12870</name>
</gene>
<dbReference type="InterPro" id="IPR009057">
    <property type="entry name" value="Homeodomain-like_sf"/>
</dbReference>
<proteinExistence type="predicted"/>
<feature type="DNA-binding region" description="H-T-H motif" evidence="2">
    <location>
        <begin position="35"/>
        <end position="54"/>
    </location>
</feature>
<dbReference type="AlphaFoldDB" id="A0A4V1RIK6"/>
<dbReference type="Pfam" id="PF00440">
    <property type="entry name" value="TetR_N"/>
    <property type="match status" value="1"/>
</dbReference>
<evidence type="ECO:0000256" key="2">
    <source>
        <dbReference type="PROSITE-ProRule" id="PRU00335"/>
    </source>
</evidence>
<feature type="domain" description="HTH tetR-type" evidence="3">
    <location>
        <begin position="12"/>
        <end position="72"/>
    </location>
</feature>
<evidence type="ECO:0000256" key="1">
    <source>
        <dbReference type="ARBA" id="ARBA00023125"/>
    </source>
</evidence>
<organism evidence="4 5">
    <name type="scientific">Lichenibacterium ramalinae</name>
    <dbReference type="NCBI Taxonomy" id="2316527"/>
    <lineage>
        <taxon>Bacteria</taxon>
        <taxon>Pseudomonadati</taxon>
        <taxon>Pseudomonadota</taxon>
        <taxon>Alphaproteobacteria</taxon>
        <taxon>Hyphomicrobiales</taxon>
        <taxon>Lichenihabitantaceae</taxon>
        <taxon>Lichenibacterium</taxon>
    </lineage>
</organism>
<dbReference type="PROSITE" id="PS50977">
    <property type="entry name" value="HTH_TETR_2"/>
    <property type="match status" value="1"/>
</dbReference>